<dbReference type="GO" id="GO:0030027">
    <property type="term" value="C:lamellipodium"/>
    <property type="evidence" value="ECO:0007669"/>
    <property type="project" value="TreeGrafter"/>
</dbReference>
<dbReference type="EMBL" id="KZ270436">
    <property type="protein sequence ID" value="OZC05766.1"/>
    <property type="molecule type" value="Genomic_DNA"/>
</dbReference>
<dbReference type="OrthoDB" id="18598at2759"/>
<accession>A0A238BLK6</accession>
<feature type="non-terminal residue" evidence="1">
    <location>
        <position position="391"/>
    </location>
</feature>
<dbReference type="PANTHER" id="PTHR24112:SF66">
    <property type="entry name" value="LEUCINE-RICH REPEAT, ISOFORM F"/>
    <property type="match status" value="1"/>
</dbReference>
<name>A0A238BLK6_9BILA</name>
<dbReference type="SUPFAM" id="SSF52047">
    <property type="entry name" value="RNI-like"/>
    <property type="match status" value="1"/>
</dbReference>
<gene>
    <name evidence="1" type="ORF">X798_07259</name>
</gene>
<evidence type="ECO:0000313" key="2">
    <source>
        <dbReference type="Proteomes" id="UP000242913"/>
    </source>
</evidence>
<dbReference type="GO" id="GO:0034315">
    <property type="term" value="P:regulation of Arp2/3 complex-mediated actin nucleation"/>
    <property type="evidence" value="ECO:0007669"/>
    <property type="project" value="TreeGrafter"/>
</dbReference>
<sequence>EITLNIRFVFQDVEKIYAIHGIHILRLDDFTHLLPRDLLPIVAVCQYSCYFTGLCIDDVKLGSDLVDIILSIVRNSRSLKVLILRNCNLPKDFIAAFSNALQSNTSSLEEIDFSKNILDDKKGFVALSSLLSKLTSLQSLTLSDCAMSEKSVNQICCGILHGIKANTIPDCKFLATLDFSGNNLKDDVSDLLQLLSLCTSLRVLNLSNTGINIDKLWASLIYGGLQLEILKLAGCQTGRRSKESAQQMKEYFSTVVALKQLDFSNTTLNTDILKALLLGLASNQQLKPFTLCLNGVCDRSSMTVLETCLSGVDVCTLSLRDNNLDSELLPVVLATSQMRHLTKLDLSGANFPNWKRGAKNSTVVSNVLLEIVKLVGEDYSVNLAMILYGIL</sequence>
<proteinExistence type="predicted"/>
<dbReference type="Gene3D" id="3.80.10.10">
    <property type="entry name" value="Ribonuclease Inhibitor"/>
    <property type="match status" value="1"/>
</dbReference>
<organism evidence="1 2">
    <name type="scientific">Onchocerca flexuosa</name>
    <dbReference type="NCBI Taxonomy" id="387005"/>
    <lineage>
        <taxon>Eukaryota</taxon>
        <taxon>Metazoa</taxon>
        <taxon>Ecdysozoa</taxon>
        <taxon>Nematoda</taxon>
        <taxon>Chromadorea</taxon>
        <taxon>Rhabditida</taxon>
        <taxon>Spirurina</taxon>
        <taxon>Spiruromorpha</taxon>
        <taxon>Filarioidea</taxon>
        <taxon>Onchocercidae</taxon>
        <taxon>Onchocerca</taxon>
    </lineage>
</organism>
<reference evidence="1 2" key="1">
    <citation type="submission" date="2015-12" db="EMBL/GenBank/DDBJ databases">
        <title>Draft genome of the nematode, Onchocerca flexuosa.</title>
        <authorList>
            <person name="Mitreva M."/>
        </authorList>
    </citation>
    <scope>NUCLEOTIDE SEQUENCE [LARGE SCALE GENOMIC DNA]</scope>
    <source>
        <strain evidence="1">Red Deer</strain>
    </source>
</reference>
<dbReference type="Proteomes" id="UP000242913">
    <property type="component" value="Unassembled WGS sequence"/>
</dbReference>
<dbReference type="PANTHER" id="PTHR24112">
    <property type="entry name" value="LEUCINE-RICH REPEAT, ISOFORM F-RELATED"/>
    <property type="match status" value="1"/>
</dbReference>
<dbReference type="InterPro" id="IPR032675">
    <property type="entry name" value="LRR_dom_sf"/>
</dbReference>
<dbReference type="GO" id="GO:0005886">
    <property type="term" value="C:plasma membrane"/>
    <property type="evidence" value="ECO:0007669"/>
    <property type="project" value="TreeGrafter"/>
</dbReference>
<keyword evidence="2" id="KW-1185">Reference proteome</keyword>
<evidence type="ECO:0000313" key="1">
    <source>
        <dbReference type="EMBL" id="OZC05766.1"/>
    </source>
</evidence>
<dbReference type="GO" id="GO:0016477">
    <property type="term" value="P:cell migration"/>
    <property type="evidence" value="ECO:0007669"/>
    <property type="project" value="TreeGrafter"/>
</dbReference>
<dbReference type="InterPro" id="IPR051279">
    <property type="entry name" value="PP1-Reg/Actin-Interact_Protein"/>
</dbReference>
<protein>
    <submittedName>
        <fullName evidence="1">Leucine Rich repeat-containing domain protein</fullName>
    </submittedName>
</protein>
<feature type="non-terminal residue" evidence="1">
    <location>
        <position position="1"/>
    </location>
</feature>
<dbReference type="AlphaFoldDB" id="A0A238BLK6"/>